<gene>
    <name evidence="1" type="ORF">GWI30_09855</name>
</gene>
<organism evidence="1 2">
    <name type="scientific">Aeromonas media</name>
    <dbReference type="NCBI Taxonomy" id="651"/>
    <lineage>
        <taxon>Bacteria</taxon>
        <taxon>Pseudomonadati</taxon>
        <taxon>Pseudomonadota</taxon>
        <taxon>Gammaproteobacteria</taxon>
        <taxon>Aeromonadales</taxon>
        <taxon>Aeromonadaceae</taxon>
        <taxon>Aeromonas</taxon>
    </lineage>
</organism>
<proteinExistence type="predicted"/>
<dbReference type="RefSeq" id="WP_161507142.1">
    <property type="nucleotide sequence ID" value="NZ_CAWPID010000001.1"/>
</dbReference>
<evidence type="ECO:0008006" key="3">
    <source>
        <dbReference type="Google" id="ProtNLM"/>
    </source>
</evidence>
<dbReference type="AlphaFoldDB" id="A0AAE6SIJ6"/>
<dbReference type="EMBL" id="CP047962">
    <property type="protein sequence ID" value="QHQ51155.1"/>
    <property type="molecule type" value="Genomic_DNA"/>
</dbReference>
<evidence type="ECO:0000313" key="1">
    <source>
        <dbReference type="EMBL" id="QHQ51155.1"/>
    </source>
</evidence>
<dbReference type="Proteomes" id="UP000463871">
    <property type="component" value="Chromosome"/>
</dbReference>
<evidence type="ECO:0000313" key="2">
    <source>
        <dbReference type="Proteomes" id="UP000463871"/>
    </source>
</evidence>
<sequence>MTLDKIYKIATRHQRSARIDIDLTPAFFEGVVYHGTAQRTIETICSQYQQAGQRAYTVTGPYGSGKSTITLLISGLLHPDDAIRKAARASICRAFAPTAAPLDIFDACFKIKKGWVIIRAIGGSGTTVDCLWRATVSAVSIRIYTSF</sequence>
<reference evidence="1 2" key="1">
    <citation type="submission" date="2020-01" db="EMBL/GenBank/DDBJ databases">
        <title>Complete genome of Aeromonas media MC64.</title>
        <authorList>
            <person name="Cao G."/>
            <person name="Fu J."/>
            <person name="Zhong C."/>
        </authorList>
    </citation>
    <scope>NUCLEOTIDE SEQUENCE [LARGE SCALE GENOMIC DNA]</scope>
    <source>
        <strain evidence="1 2">MC64</strain>
    </source>
</reference>
<accession>A0AAE6SIJ6</accession>
<protein>
    <recommendedName>
        <fullName evidence="3">ATP-binding protein</fullName>
    </recommendedName>
</protein>
<name>A0AAE6SIJ6_AERME</name>